<accession>A0A099UDQ7</accession>
<keyword evidence="1" id="KW-1133">Transmembrane helix</keyword>
<keyword evidence="4" id="KW-1185">Reference proteome</keyword>
<dbReference type="AlphaFoldDB" id="A0A099UDQ7"/>
<evidence type="ECO:0000313" key="3">
    <source>
        <dbReference type="EMBL" id="TLD77943.1"/>
    </source>
</evidence>
<dbReference type="KEGG" id="hty:BN2458_PEG0979"/>
<dbReference type="EMBL" id="LN907858">
    <property type="protein sequence ID" value="CUU39864.1"/>
    <property type="molecule type" value="Genomic_DNA"/>
</dbReference>
<keyword evidence="1" id="KW-0472">Membrane</keyword>
<evidence type="ECO:0000313" key="4">
    <source>
        <dbReference type="Proteomes" id="UP000029925"/>
    </source>
</evidence>
<dbReference type="Proteomes" id="UP000029925">
    <property type="component" value="Unassembled WGS sequence"/>
</dbReference>
<name>A0A099UDQ7_9HELI</name>
<keyword evidence="1" id="KW-0812">Transmembrane</keyword>
<organism evidence="2 5">
    <name type="scientific">Helicobacter typhlonius</name>
    <dbReference type="NCBI Taxonomy" id="76936"/>
    <lineage>
        <taxon>Bacteria</taxon>
        <taxon>Pseudomonadati</taxon>
        <taxon>Campylobacterota</taxon>
        <taxon>Epsilonproteobacteria</taxon>
        <taxon>Campylobacterales</taxon>
        <taxon>Helicobacteraceae</taxon>
        <taxon>Helicobacter</taxon>
    </lineage>
</organism>
<reference evidence="2" key="3">
    <citation type="submission" date="2015-11" db="EMBL/GenBank/DDBJ databases">
        <authorList>
            <person name="Zhang Y."/>
            <person name="Guo Z."/>
        </authorList>
    </citation>
    <scope>NUCLEOTIDE SEQUENCE</scope>
    <source>
        <strain evidence="2">1</strain>
    </source>
</reference>
<dbReference type="Proteomes" id="UP000064525">
    <property type="component" value="Chromosome I"/>
</dbReference>
<proteinExistence type="predicted"/>
<evidence type="ECO:0000313" key="2">
    <source>
        <dbReference type="EMBL" id="CUU39864.1"/>
    </source>
</evidence>
<dbReference type="OrthoDB" id="5323862at2"/>
<dbReference type="GeneID" id="78151208"/>
<dbReference type="PATRIC" id="fig|76936.10.peg.957"/>
<evidence type="ECO:0000256" key="1">
    <source>
        <dbReference type="SAM" id="Phobius"/>
    </source>
</evidence>
<dbReference type="STRING" id="76936.BN2458_PEG0979"/>
<dbReference type="RefSeq" id="WP_034342138.1">
    <property type="nucleotide sequence ID" value="NZ_CAOMJD010000025.1"/>
</dbReference>
<gene>
    <name evidence="2" type="ORF">BN2458_PEG0979</name>
    <name evidence="3" type="ORF">LS75_008685</name>
</gene>
<protein>
    <submittedName>
        <fullName evidence="3">Glycosyl transferase</fullName>
    </submittedName>
</protein>
<keyword evidence="3" id="KW-0808">Transferase</keyword>
<dbReference type="InterPro" id="IPR029044">
    <property type="entry name" value="Nucleotide-diphossugar_trans"/>
</dbReference>
<dbReference type="SUPFAM" id="SSF53448">
    <property type="entry name" value="Nucleotide-diphospho-sugar transferases"/>
    <property type="match status" value="1"/>
</dbReference>
<sequence length="230" mass="26776">MQKLYEDGITPHTNGNFLDHLHLRKYIGKDYISTTQIWTEANLFWFVCGGMFHKSLCDNLRFSPNMRNEDILFGMVLFVKTDSIKVIKSALYIYRIRANSTGDYAFSKSESLKSYPAYIADIANTFNNNLKIKQYYFSYSIAYICLGILAFIDTLPPSEKDMRDKLNIFISKYIDWAFGALKLESDPRNLRTLLKPLEPYTKWVGSSKKLAYFAPHIFSILRACENIFKR</sequence>
<evidence type="ECO:0000313" key="5">
    <source>
        <dbReference type="Proteomes" id="UP000064525"/>
    </source>
</evidence>
<reference evidence="3 4" key="1">
    <citation type="journal article" date="2014" name="Genome Announc.">
        <title>Draft genome sequences of eight enterohepatic helicobacter species isolated from both laboratory and wild rodents.</title>
        <authorList>
            <person name="Sheh A."/>
            <person name="Shen Z."/>
            <person name="Fox J.G."/>
        </authorList>
    </citation>
    <scope>NUCLEOTIDE SEQUENCE [LARGE SCALE GENOMIC DNA]</scope>
    <source>
        <strain evidence="3 4">MIT 98-6810</strain>
    </source>
</reference>
<dbReference type="EMBL" id="JRPF02000013">
    <property type="protein sequence ID" value="TLD77943.1"/>
    <property type="molecule type" value="Genomic_DNA"/>
</dbReference>
<reference evidence="5" key="2">
    <citation type="submission" date="2015-11" db="EMBL/GenBank/DDBJ databases">
        <authorList>
            <person name="Anvar S.Y."/>
        </authorList>
    </citation>
    <scope>NUCLEOTIDE SEQUENCE [LARGE SCALE GENOMIC DNA]</scope>
</reference>
<dbReference type="GO" id="GO:0016740">
    <property type="term" value="F:transferase activity"/>
    <property type="evidence" value="ECO:0007669"/>
    <property type="project" value="UniProtKB-KW"/>
</dbReference>
<feature type="transmembrane region" description="Helical" evidence="1">
    <location>
        <begin position="136"/>
        <end position="155"/>
    </location>
</feature>